<dbReference type="Gene3D" id="2.120.10.80">
    <property type="entry name" value="Kelch-type beta propeller"/>
    <property type="match status" value="1"/>
</dbReference>
<sequence>MLGTIAATSPSLLLQPCIGQCRTYGHARQRRLGCLVGAMTMVVEGHLLLQYDGLTQRHWVGDVPPPCPAHTATLVDRKIVIFGGGQASTVSLDDVWCLNLVHS</sequence>
<protein>
    <submittedName>
        <fullName evidence="1">Uncharacterized protein</fullName>
    </submittedName>
</protein>
<comment type="caution">
    <text evidence="1">The sequence shown here is derived from an EMBL/GenBank/DDBJ whole genome shotgun (WGS) entry which is preliminary data.</text>
</comment>
<dbReference type="InterPro" id="IPR015915">
    <property type="entry name" value="Kelch-typ_b-propeller"/>
</dbReference>
<keyword evidence="2" id="KW-1185">Reference proteome</keyword>
<dbReference type="AlphaFoldDB" id="A0AAD4BJ57"/>
<name>A0AAD4BJ57_BOLED</name>
<dbReference type="Pfam" id="PF01344">
    <property type="entry name" value="Kelch_1"/>
    <property type="match status" value="1"/>
</dbReference>
<proteinExistence type="predicted"/>
<dbReference type="Proteomes" id="UP001194468">
    <property type="component" value="Unassembled WGS sequence"/>
</dbReference>
<dbReference type="InterPro" id="IPR006652">
    <property type="entry name" value="Kelch_1"/>
</dbReference>
<dbReference type="SUPFAM" id="SSF117281">
    <property type="entry name" value="Kelch motif"/>
    <property type="match status" value="1"/>
</dbReference>
<gene>
    <name evidence="1" type="ORF">L210DRAFT_2878165</name>
</gene>
<accession>A0AAD4BJ57</accession>
<evidence type="ECO:0000313" key="2">
    <source>
        <dbReference type="Proteomes" id="UP001194468"/>
    </source>
</evidence>
<reference evidence="1" key="2">
    <citation type="journal article" date="2020" name="Nat. Commun.">
        <title>Large-scale genome sequencing of mycorrhizal fungi provides insights into the early evolution of symbiotic traits.</title>
        <authorList>
            <person name="Miyauchi S."/>
            <person name="Kiss E."/>
            <person name="Kuo A."/>
            <person name="Drula E."/>
            <person name="Kohler A."/>
            <person name="Sanchez-Garcia M."/>
            <person name="Morin E."/>
            <person name="Andreopoulos B."/>
            <person name="Barry K.W."/>
            <person name="Bonito G."/>
            <person name="Buee M."/>
            <person name="Carver A."/>
            <person name="Chen C."/>
            <person name="Cichocki N."/>
            <person name="Clum A."/>
            <person name="Culley D."/>
            <person name="Crous P.W."/>
            <person name="Fauchery L."/>
            <person name="Girlanda M."/>
            <person name="Hayes R.D."/>
            <person name="Keri Z."/>
            <person name="LaButti K."/>
            <person name="Lipzen A."/>
            <person name="Lombard V."/>
            <person name="Magnuson J."/>
            <person name="Maillard F."/>
            <person name="Murat C."/>
            <person name="Nolan M."/>
            <person name="Ohm R.A."/>
            <person name="Pangilinan J."/>
            <person name="Pereira M.F."/>
            <person name="Perotto S."/>
            <person name="Peter M."/>
            <person name="Pfister S."/>
            <person name="Riley R."/>
            <person name="Sitrit Y."/>
            <person name="Stielow J.B."/>
            <person name="Szollosi G."/>
            <person name="Zifcakova L."/>
            <person name="Stursova M."/>
            <person name="Spatafora J.W."/>
            <person name="Tedersoo L."/>
            <person name="Vaario L.M."/>
            <person name="Yamada A."/>
            <person name="Yan M."/>
            <person name="Wang P."/>
            <person name="Xu J."/>
            <person name="Bruns T."/>
            <person name="Baldrian P."/>
            <person name="Vilgalys R."/>
            <person name="Dunand C."/>
            <person name="Henrissat B."/>
            <person name="Grigoriev I.V."/>
            <person name="Hibbett D."/>
            <person name="Nagy L.G."/>
            <person name="Martin F.M."/>
        </authorList>
    </citation>
    <scope>NUCLEOTIDE SEQUENCE</scope>
    <source>
        <strain evidence="1">BED1</strain>
    </source>
</reference>
<reference evidence="1" key="1">
    <citation type="submission" date="2019-10" db="EMBL/GenBank/DDBJ databases">
        <authorList>
            <consortium name="DOE Joint Genome Institute"/>
            <person name="Kuo A."/>
            <person name="Miyauchi S."/>
            <person name="Kiss E."/>
            <person name="Drula E."/>
            <person name="Kohler A."/>
            <person name="Sanchez-Garcia M."/>
            <person name="Andreopoulos B."/>
            <person name="Barry K.W."/>
            <person name="Bonito G."/>
            <person name="Buee M."/>
            <person name="Carver A."/>
            <person name="Chen C."/>
            <person name="Cichocki N."/>
            <person name="Clum A."/>
            <person name="Culley D."/>
            <person name="Crous P.W."/>
            <person name="Fauchery L."/>
            <person name="Girlanda M."/>
            <person name="Hayes R."/>
            <person name="Keri Z."/>
            <person name="LaButti K."/>
            <person name="Lipzen A."/>
            <person name="Lombard V."/>
            <person name="Magnuson J."/>
            <person name="Maillard F."/>
            <person name="Morin E."/>
            <person name="Murat C."/>
            <person name="Nolan M."/>
            <person name="Ohm R."/>
            <person name="Pangilinan J."/>
            <person name="Pereira M."/>
            <person name="Perotto S."/>
            <person name="Peter M."/>
            <person name="Riley R."/>
            <person name="Sitrit Y."/>
            <person name="Stielow B."/>
            <person name="Szollosi G."/>
            <person name="Zifcakova L."/>
            <person name="Stursova M."/>
            <person name="Spatafora J.W."/>
            <person name="Tedersoo L."/>
            <person name="Vaario L.-M."/>
            <person name="Yamada A."/>
            <person name="Yan M."/>
            <person name="Wang P."/>
            <person name="Xu J."/>
            <person name="Bruns T."/>
            <person name="Baldrian P."/>
            <person name="Vilgalys R."/>
            <person name="Henrissat B."/>
            <person name="Grigoriev I.V."/>
            <person name="Hibbett D."/>
            <person name="Nagy L.G."/>
            <person name="Martin F.M."/>
        </authorList>
    </citation>
    <scope>NUCLEOTIDE SEQUENCE</scope>
    <source>
        <strain evidence="1">BED1</strain>
    </source>
</reference>
<evidence type="ECO:0000313" key="1">
    <source>
        <dbReference type="EMBL" id="KAF8431955.1"/>
    </source>
</evidence>
<dbReference type="EMBL" id="WHUW01000045">
    <property type="protein sequence ID" value="KAF8431955.1"/>
    <property type="molecule type" value="Genomic_DNA"/>
</dbReference>
<organism evidence="1 2">
    <name type="scientific">Boletus edulis BED1</name>
    <dbReference type="NCBI Taxonomy" id="1328754"/>
    <lineage>
        <taxon>Eukaryota</taxon>
        <taxon>Fungi</taxon>
        <taxon>Dikarya</taxon>
        <taxon>Basidiomycota</taxon>
        <taxon>Agaricomycotina</taxon>
        <taxon>Agaricomycetes</taxon>
        <taxon>Agaricomycetidae</taxon>
        <taxon>Boletales</taxon>
        <taxon>Boletineae</taxon>
        <taxon>Boletaceae</taxon>
        <taxon>Boletoideae</taxon>
        <taxon>Boletus</taxon>
    </lineage>
</organism>